<keyword evidence="2" id="KW-0285">Flavoprotein</keyword>
<dbReference type="GO" id="GO:0050660">
    <property type="term" value="F:flavin adenine dinucleotide binding"/>
    <property type="evidence" value="ECO:0007669"/>
    <property type="project" value="TreeGrafter"/>
</dbReference>
<dbReference type="Proteomes" id="UP000039324">
    <property type="component" value="Unassembled WGS sequence"/>
</dbReference>
<evidence type="ECO:0000256" key="4">
    <source>
        <dbReference type="ARBA" id="ARBA00023002"/>
    </source>
</evidence>
<dbReference type="SUPFAM" id="SSF51905">
    <property type="entry name" value="FAD/NAD(P)-binding domain"/>
    <property type="match status" value="1"/>
</dbReference>
<evidence type="ECO:0000256" key="2">
    <source>
        <dbReference type="ARBA" id="ARBA00022630"/>
    </source>
</evidence>
<dbReference type="PRINTS" id="PR00368">
    <property type="entry name" value="FADPNR"/>
</dbReference>
<keyword evidence="3" id="KW-0274">FAD</keyword>
<protein>
    <recommendedName>
        <fullName evidence="5">FAD/NAD(P)-binding domain-containing protein</fullName>
    </recommendedName>
</protein>
<gene>
    <name evidence="6" type="ORF">PBRA_006878</name>
</gene>
<evidence type="ECO:0000256" key="1">
    <source>
        <dbReference type="ARBA" id="ARBA00006442"/>
    </source>
</evidence>
<dbReference type="OMA" id="QTEPWIN"/>
<proteinExistence type="inferred from homology"/>
<dbReference type="PANTHER" id="PTHR43735">
    <property type="entry name" value="APOPTOSIS-INDUCING FACTOR 1"/>
    <property type="match status" value="1"/>
</dbReference>
<evidence type="ECO:0000313" key="6">
    <source>
        <dbReference type="EMBL" id="CEO98764.1"/>
    </source>
</evidence>
<dbReference type="Gene3D" id="3.50.50.100">
    <property type="match status" value="1"/>
</dbReference>
<keyword evidence="4" id="KW-0560">Oxidoreductase</keyword>
<dbReference type="Pfam" id="PF07992">
    <property type="entry name" value="Pyr_redox_2"/>
    <property type="match status" value="1"/>
</dbReference>
<feature type="domain" description="FAD/NAD(P)-binding" evidence="5">
    <location>
        <begin position="6"/>
        <end position="285"/>
    </location>
</feature>
<dbReference type="PRINTS" id="PR00469">
    <property type="entry name" value="PNDRDTASEII"/>
</dbReference>
<evidence type="ECO:0000259" key="5">
    <source>
        <dbReference type="Pfam" id="PF07992"/>
    </source>
</evidence>
<dbReference type="EMBL" id="CDSF01000087">
    <property type="protein sequence ID" value="CEO98764.1"/>
    <property type="molecule type" value="Genomic_DNA"/>
</dbReference>
<dbReference type="STRING" id="37360.A0A0G4IUF3"/>
<keyword evidence="7" id="KW-1185">Reference proteome</keyword>
<reference evidence="6 7" key="1">
    <citation type="submission" date="2015-02" db="EMBL/GenBank/DDBJ databases">
        <authorList>
            <person name="Chooi Y.-H."/>
        </authorList>
    </citation>
    <scope>NUCLEOTIDE SEQUENCE [LARGE SCALE GENOMIC DNA]</scope>
    <source>
        <strain evidence="6">E3</strain>
    </source>
</reference>
<dbReference type="InterPro" id="IPR023753">
    <property type="entry name" value="FAD/NAD-binding_dom"/>
</dbReference>
<accession>A0A0G4IUF3</accession>
<sequence length="404" mass="43058">MPDKKNVIVVGGGYGGIAVAQLLDDDFNVFVVDRKDYFFHNIGATRGSVVPGYANNIILPYAKALKNGTVLCGDVTRIDGTSVHVKGQEPPVKADFVVIATGSSYAFPAKTTATTFRDARLMYSQSVQSLAEQPDERVLVVGGGPVGCELAGEIKAHHPKKTVPYHVTLVSRGVKLIGTDYPEKFCNKLQAALQCQGIIVKTGVTANVPSSEGVVEKPAKAVLSNGETLEVDRVFFCTGNSHVNNSCFEHTMPVNETGHVKVNEYLQVEGQTNVFAIGDCCDADKGKFAFLAQKMSDIAAHNIKALARGKPLPAKYSKLQVGSTIFVPVGPSSGASVVFGFTFGGFVTRLIKSKHLFSPVYAATVNAEYPDSKEVDIARPDALLSQKTSLPPSIVNALVPGRAQ</sequence>
<dbReference type="GO" id="GO:0004174">
    <property type="term" value="F:electron-transferring-flavoprotein dehydrogenase activity"/>
    <property type="evidence" value="ECO:0007669"/>
    <property type="project" value="TreeGrafter"/>
</dbReference>
<dbReference type="PANTHER" id="PTHR43735:SF3">
    <property type="entry name" value="FERROPTOSIS SUPPRESSOR PROTEIN 1"/>
    <property type="match status" value="1"/>
</dbReference>
<organism evidence="6 7">
    <name type="scientific">Plasmodiophora brassicae</name>
    <name type="common">Clubroot disease agent</name>
    <dbReference type="NCBI Taxonomy" id="37360"/>
    <lineage>
        <taxon>Eukaryota</taxon>
        <taxon>Sar</taxon>
        <taxon>Rhizaria</taxon>
        <taxon>Endomyxa</taxon>
        <taxon>Phytomyxea</taxon>
        <taxon>Plasmodiophorida</taxon>
        <taxon>Plasmodiophoridae</taxon>
        <taxon>Plasmodiophora</taxon>
    </lineage>
</organism>
<dbReference type="AlphaFoldDB" id="A0A0G4IUF3"/>
<name>A0A0G4IUF3_PLABS</name>
<comment type="similarity">
    <text evidence="1">Belongs to the FAD-dependent oxidoreductase family.</text>
</comment>
<evidence type="ECO:0000313" key="7">
    <source>
        <dbReference type="Proteomes" id="UP000039324"/>
    </source>
</evidence>
<dbReference type="InterPro" id="IPR036188">
    <property type="entry name" value="FAD/NAD-bd_sf"/>
</dbReference>
<dbReference type="GO" id="GO:0005737">
    <property type="term" value="C:cytoplasm"/>
    <property type="evidence" value="ECO:0007669"/>
    <property type="project" value="TreeGrafter"/>
</dbReference>
<dbReference type="OrthoDB" id="3244603at2759"/>
<evidence type="ECO:0000256" key="3">
    <source>
        <dbReference type="ARBA" id="ARBA00022827"/>
    </source>
</evidence>